<keyword evidence="3" id="KW-1185">Reference proteome</keyword>
<accession>A0AA39LG03</accession>
<feature type="region of interest" description="Disordered" evidence="1">
    <location>
        <begin position="93"/>
        <end position="126"/>
    </location>
</feature>
<protein>
    <submittedName>
        <fullName evidence="2">Uncharacterized protein</fullName>
    </submittedName>
</protein>
<feature type="compositionally biased region" description="Polar residues" evidence="1">
    <location>
        <begin position="116"/>
        <end position="126"/>
    </location>
</feature>
<gene>
    <name evidence="2" type="ORF">QR680_001393</name>
</gene>
<proteinExistence type="predicted"/>
<evidence type="ECO:0000313" key="2">
    <source>
        <dbReference type="EMBL" id="KAK0395704.1"/>
    </source>
</evidence>
<dbReference type="AlphaFoldDB" id="A0AA39LG03"/>
<sequence>MGGSSEKRAAFRYIPFADHTFHHFRQVSPSLPIMELHVNNNNMNMSNLNRTIHCQFGPRPRSTMIVQHPRRKRDFRFQVIRVCQGPKWFVWPQFKDEDDEDEQSEENKNDQENTEEQSNNDGTSKTCLQLNLDNGHQTFTMPIDSNITSGALTPVTATNQLNDQSPMSEPTTRRIAFKPTTAKSEPISMSAPSTTFKILSISKKWNDSLGESDDEDYLDTQMAEECSQMTLGVRRSVQSVNVRIVTFKDGQTITATDFRKPKLPIRRRRQSHLSTCLPKRQLCQVYRRAWHSASDLELPFQVNFRQGSVDKFRGNSVQEDNRDE</sequence>
<organism evidence="2 3">
    <name type="scientific">Steinernema hermaphroditum</name>
    <dbReference type="NCBI Taxonomy" id="289476"/>
    <lineage>
        <taxon>Eukaryota</taxon>
        <taxon>Metazoa</taxon>
        <taxon>Ecdysozoa</taxon>
        <taxon>Nematoda</taxon>
        <taxon>Chromadorea</taxon>
        <taxon>Rhabditida</taxon>
        <taxon>Tylenchina</taxon>
        <taxon>Panagrolaimomorpha</taxon>
        <taxon>Strongyloidoidea</taxon>
        <taxon>Steinernematidae</taxon>
        <taxon>Steinernema</taxon>
    </lineage>
</organism>
<dbReference type="Proteomes" id="UP001175271">
    <property type="component" value="Unassembled WGS sequence"/>
</dbReference>
<reference evidence="2" key="1">
    <citation type="submission" date="2023-06" db="EMBL/GenBank/DDBJ databases">
        <title>Genomic analysis of the entomopathogenic nematode Steinernema hermaphroditum.</title>
        <authorList>
            <person name="Schwarz E.M."/>
            <person name="Heppert J.K."/>
            <person name="Baniya A."/>
            <person name="Schwartz H.T."/>
            <person name="Tan C.-H."/>
            <person name="Antoshechkin I."/>
            <person name="Sternberg P.W."/>
            <person name="Goodrich-Blair H."/>
            <person name="Dillman A.R."/>
        </authorList>
    </citation>
    <scope>NUCLEOTIDE SEQUENCE</scope>
    <source>
        <strain evidence="2">PS9179</strain>
        <tissue evidence="2">Whole animal</tissue>
    </source>
</reference>
<evidence type="ECO:0000256" key="1">
    <source>
        <dbReference type="SAM" id="MobiDB-lite"/>
    </source>
</evidence>
<dbReference type="EMBL" id="JAUCMV010000005">
    <property type="protein sequence ID" value="KAK0395704.1"/>
    <property type="molecule type" value="Genomic_DNA"/>
</dbReference>
<evidence type="ECO:0000313" key="3">
    <source>
        <dbReference type="Proteomes" id="UP001175271"/>
    </source>
</evidence>
<name>A0AA39LG03_9BILA</name>
<comment type="caution">
    <text evidence="2">The sequence shown here is derived from an EMBL/GenBank/DDBJ whole genome shotgun (WGS) entry which is preliminary data.</text>
</comment>